<dbReference type="RefSeq" id="WP_345525447.1">
    <property type="nucleotide sequence ID" value="NZ_BAABKN010000006.1"/>
</dbReference>
<evidence type="ECO:0000313" key="3">
    <source>
        <dbReference type="Proteomes" id="UP001499882"/>
    </source>
</evidence>
<organism evidence="2 3">
    <name type="scientific">Nocardioides endophyticus</name>
    <dbReference type="NCBI Taxonomy" id="1353775"/>
    <lineage>
        <taxon>Bacteria</taxon>
        <taxon>Bacillati</taxon>
        <taxon>Actinomycetota</taxon>
        <taxon>Actinomycetes</taxon>
        <taxon>Propionibacteriales</taxon>
        <taxon>Nocardioidaceae</taxon>
        <taxon>Nocardioides</taxon>
    </lineage>
</organism>
<feature type="domain" description="Conserved hypothetical protein CHP02391" evidence="1">
    <location>
        <begin position="251"/>
        <end position="338"/>
    </location>
</feature>
<proteinExistence type="predicted"/>
<comment type="caution">
    <text evidence="2">The sequence shown here is derived from an EMBL/GenBank/DDBJ whole genome shotgun (WGS) entry which is preliminary data.</text>
</comment>
<evidence type="ECO:0000313" key="2">
    <source>
        <dbReference type="EMBL" id="GAA4728367.1"/>
    </source>
</evidence>
<dbReference type="Pfam" id="PF09509">
    <property type="entry name" value="Hypoth_Ymh"/>
    <property type="match status" value="1"/>
</dbReference>
<sequence>MGEEVASERAFEFDERWVLECVYNRLSTDKRWPTFQDVDFDADRAGVADPLSTLQALSSQFVQGVGPIGEPSPRQEVTLSLLGLAAVADWNHEARTDLDLYLQSVRAAVELADSVTSPTEAWFDGLKFFVDVFPSGPYEAVVIRMGLIWMAAGSHLYEQFSGGGTHEWRALLRWRSLRAYRRVTTISDLLTKERRRVRGSDAAAAEWDRKVARVESPAAAATADGLPQWVGLLPDGFREDVAASLAVRPADAISTGWRVLGDLIFQKTGLDLDGYDLVNQAFGGRTPHARLAPETKAGNNLHEGYADLMRGLTRMRNVQSHRGRPQVTDLHVAAVVLAMGDCYSVVLSLPDADMHA</sequence>
<reference evidence="3" key="1">
    <citation type="journal article" date="2019" name="Int. J. Syst. Evol. Microbiol.">
        <title>The Global Catalogue of Microorganisms (GCM) 10K type strain sequencing project: providing services to taxonomists for standard genome sequencing and annotation.</title>
        <authorList>
            <consortium name="The Broad Institute Genomics Platform"/>
            <consortium name="The Broad Institute Genome Sequencing Center for Infectious Disease"/>
            <person name="Wu L."/>
            <person name="Ma J."/>
        </authorList>
    </citation>
    <scope>NUCLEOTIDE SEQUENCE [LARGE SCALE GENOMIC DNA]</scope>
    <source>
        <strain evidence="3">JCM 18532</strain>
    </source>
</reference>
<gene>
    <name evidence="2" type="ORF">GCM10023350_09320</name>
</gene>
<dbReference type="EMBL" id="BAABKN010000006">
    <property type="protein sequence ID" value="GAA4728367.1"/>
    <property type="molecule type" value="Genomic_DNA"/>
</dbReference>
<dbReference type="InterPro" id="IPR012654">
    <property type="entry name" value="CHP02391"/>
</dbReference>
<dbReference type="Proteomes" id="UP001499882">
    <property type="component" value="Unassembled WGS sequence"/>
</dbReference>
<keyword evidence="3" id="KW-1185">Reference proteome</keyword>
<protein>
    <recommendedName>
        <fullName evidence="1">Conserved hypothetical protein CHP02391 domain-containing protein</fullName>
    </recommendedName>
</protein>
<evidence type="ECO:0000259" key="1">
    <source>
        <dbReference type="Pfam" id="PF09509"/>
    </source>
</evidence>
<accession>A0ABP8YGK8</accession>
<name>A0ABP8YGK8_9ACTN</name>